<sequence>MKQIDKSYPRPKFVRTNWLNLNGRWNFAWDDQNEGLANGWHHQPSFNRQITVPFSYETKASGINEPTFHPVVWYERSITIPNEEKGKRVLLHFQASDYTTTAWLNGQSVGTHHGGNTAFSFDITAYVTDEKQQQLVVRVEDSMSTEQPRGKQRWISENFGCWYVQTTGIWQTVWLEFVPHHYLENVRVTPDFDRSSVHLEYAYNGSSERSIRIETIISFQGKEVRRFSIEPKQHKTTMHMSLSSSIHEWGIAHWTPEQPNLYDLTYIVTEADQEIDRIHSYVGLRKLSIKNGQVLLNNRPIYQKLILDQGYWEDSHLTAPSYEALETDIDAVKKLGYNGIRKHQKIEDERFYHICDQKGVLVWAEMPSTYSYSAQAVQQFSAEWYEVVNQLAHYPSIVTWVPFNESWGIGAVFSNTKQQAFTESIYYGTKAIDDTRPVVVNDGWEHTISDIITLHDYEEFADAFLERYEDKDMLLGNSFLHNKEKYPFAEGYVYKGQPVLISEYGGIAFTTEDGWGYGNQVKSAEQFLERYEAITDAIKALPYVTGYCYTQITDVQQEVNGLLDEKREPKLPFEAIKAVNDK</sequence>
<evidence type="ECO:0000259" key="4">
    <source>
        <dbReference type="Pfam" id="PF00703"/>
    </source>
</evidence>
<evidence type="ECO:0000259" key="6">
    <source>
        <dbReference type="Pfam" id="PF02837"/>
    </source>
</evidence>
<accession>A0ABS2SWB1</accession>
<keyword evidence="2" id="KW-0378">Hydrolase</keyword>
<evidence type="ECO:0000313" key="8">
    <source>
        <dbReference type="Proteomes" id="UP001179280"/>
    </source>
</evidence>
<evidence type="ECO:0000259" key="5">
    <source>
        <dbReference type="Pfam" id="PF02836"/>
    </source>
</evidence>
<dbReference type="InterPro" id="IPR013783">
    <property type="entry name" value="Ig-like_fold"/>
</dbReference>
<dbReference type="SUPFAM" id="SSF49303">
    <property type="entry name" value="beta-Galactosidase/glucuronidase domain"/>
    <property type="match status" value="1"/>
</dbReference>
<dbReference type="Pfam" id="PF02836">
    <property type="entry name" value="Glyco_hydro_2_C"/>
    <property type="match status" value="1"/>
</dbReference>
<dbReference type="SUPFAM" id="SSF51445">
    <property type="entry name" value="(Trans)glycosidases"/>
    <property type="match status" value="1"/>
</dbReference>
<dbReference type="InterPro" id="IPR006103">
    <property type="entry name" value="Glyco_hydro_2_cat"/>
</dbReference>
<keyword evidence="8" id="KW-1185">Reference proteome</keyword>
<dbReference type="InterPro" id="IPR006104">
    <property type="entry name" value="Glyco_hydro_2_N"/>
</dbReference>
<dbReference type="SUPFAM" id="SSF49785">
    <property type="entry name" value="Galactose-binding domain-like"/>
    <property type="match status" value="1"/>
</dbReference>
<dbReference type="EMBL" id="JAFBCV010000008">
    <property type="protein sequence ID" value="MBM7839510.1"/>
    <property type="molecule type" value="Genomic_DNA"/>
</dbReference>
<dbReference type="Gene3D" id="2.60.120.260">
    <property type="entry name" value="Galactose-binding domain-like"/>
    <property type="match status" value="1"/>
</dbReference>
<dbReference type="InterPro" id="IPR036156">
    <property type="entry name" value="Beta-gal/glucu_dom_sf"/>
</dbReference>
<dbReference type="Pfam" id="PF02837">
    <property type="entry name" value="Glyco_hydro_2_N"/>
    <property type="match status" value="1"/>
</dbReference>
<dbReference type="PANTHER" id="PTHR42732">
    <property type="entry name" value="BETA-GALACTOSIDASE"/>
    <property type="match status" value="1"/>
</dbReference>
<evidence type="ECO:0000256" key="1">
    <source>
        <dbReference type="ARBA" id="ARBA00007401"/>
    </source>
</evidence>
<dbReference type="Pfam" id="PF00703">
    <property type="entry name" value="Glyco_hydro_2"/>
    <property type="match status" value="1"/>
</dbReference>
<evidence type="ECO:0000256" key="2">
    <source>
        <dbReference type="ARBA" id="ARBA00022801"/>
    </source>
</evidence>
<reference evidence="7" key="1">
    <citation type="submission" date="2021-01" db="EMBL/GenBank/DDBJ databases">
        <title>Genomic Encyclopedia of Type Strains, Phase IV (KMG-IV): sequencing the most valuable type-strain genomes for metagenomic binning, comparative biology and taxonomic classification.</title>
        <authorList>
            <person name="Goeker M."/>
        </authorList>
    </citation>
    <scope>NUCLEOTIDE SEQUENCE</scope>
    <source>
        <strain evidence="7">DSM 21943</strain>
    </source>
</reference>
<dbReference type="InterPro" id="IPR008979">
    <property type="entry name" value="Galactose-bd-like_sf"/>
</dbReference>
<feature type="domain" description="Glycosyl hydrolases family 2 sugar binding" evidence="6">
    <location>
        <begin position="20"/>
        <end position="139"/>
    </location>
</feature>
<proteinExistence type="inferred from homology"/>
<dbReference type="RefSeq" id="WP_204466742.1">
    <property type="nucleotide sequence ID" value="NZ_JAFBCV010000008.1"/>
</dbReference>
<dbReference type="InterPro" id="IPR051913">
    <property type="entry name" value="GH2_Domain-Containing"/>
</dbReference>
<name>A0ABS2SWB1_9BACI</name>
<organism evidence="7 8">
    <name type="scientific">Shouchella xiaoxiensis</name>
    <dbReference type="NCBI Taxonomy" id="766895"/>
    <lineage>
        <taxon>Bacteria</taxon>
        <taxon>Bacillati</taxon>
        <taxon>Bacillota</taxon>
        <taxon>Bacilli</taxon>
        <taxon>Bacillales</taxon>
        <taxon>Bacillaceae</taxon>
        <taxon>Shouchella</taxon>
    </lineage>
</organism>
<dbReference type="InterPro" id="IPR017853">
    <property type="entry name" value="GH"/>
</dbReference>
<gene>
    <name evidence="7" type="ORF">JOC54_002790</name>
</gene>
<comment type="caution">
    <text evidence="7">The sequence shown here is derived from an EMBL/GenBank/DDBJ whole genome shotgun (WGS) entry which is preliminary data.</text>
</comment>
<feature type="domain" description="Glycoside hydrolase family 2 catalytic" evidence="5">
    <location>
        <begin position="288"/>
        <end position="510"/>
    </location>
</feature>
<evidence type="ECO:0000256" key="3">
    <source>
        <dbReference type="ARBA" id="ARBA00023295"/>
    </source>
</evidence>
<dbReference type="Gene3D" id="2.60.40.10">
    <property type="entry name" value="Immunoglobulins"/>
    <property type="match status" value="1"/>
</dbReference>
<feature type="domain" description="Glycoside hydrolase family 2 immunoglobulin-like beta-sandwich" evidence="4">
    <location>
        <begin position="182"/>
        <end position="285"/>
    </location>
</feature>
<keyword evidence="3" id="KW-0326">Glycosidase</keyword>
<dbReference type="Gene3D" id="3.20.20.80">
    <property type="entry name" value="Glycosidases"/>
    <property type="match status" value="1"/>
</dbReference>
<evidence type="ECO:0000313" key="7">
    <source>
        <dbReference type="EMBL" id="MBM7839510.1"/>
    </source>
</evidence>
<comment type="similarity">
    <text evidence="1">Belongs to the glycosyl hydrolase 2 family.</text>
</comment>
<dbReference type="Proteomes" id="UP001179280">
    <property type="component" value="Unassembled WGS sequence"/>
</dbReference>
<dbReference type="InterPro" id="IPR006102">
    <property type="entry name" value="Ig-like_GH2"/>
</dbReference>
<protein>
    <submittedName>
        <fullName evidence="7">Beta-galactosidase/beta-glucuronidase</fullName>
    </submittedName>
</protein>
<dbReference type="PANTHER" id="PTHR42732:SF3">
    <property type="entry name" value="HYDROLASE"/>
    <property type="match status" value="1"/>
</dbReference>